<dbReference type="Pfam" id="PF16763">
    <property type="entry name" value="Spidroin_N"/>
    <property type="match status" value="1"/>
</dbReference>
<evidence type="ECO:0000259" key="4">
    <source>
        <dbReference type="Pfam" id="PF12042"/>
    </source>
</evidence>
<feature type="compositionally biased region" description="Polar residues" evidence="1">
    <location>
        <begin position="217"/>
        <end position="234"/>
    </location>
</feature>
<feature type="domain" description="Spidroin N-terminal" evidence="5">
    <location>
        <begin position="32"/>
        <end position="157"/>
    </location>
</feature>
<feature type="compositionally biased region" description="Low complexity" evidence="1">
    <location>
        <begin position="182"/>
        <end position="194"/>
    </location>
</feature>
<feature type="region of interest" description="Disordered" evidence="1">
    <location>
        <begin position="182"/>
        <end position="244"/>
    </location>
</feature>
<feature type="compositionally biased region" description="Gly residues" evidence="1">
    <location>
        <begin position="1458"/>
        <end position="1475"/>
    </location>
</feature>
<dbReference type="InterPro" id="IPR038243">
    <property type="entry name" value="Spidroin_N_sf"/>
</dbReference>
<dbReference type="InterPro" id="IPR021001">
    <property type="entry name" value="Spidroin_C"/>
</dbReference>
<dbReference type="Gene3D" id="1.10.10.1350">
    <property type="entry name" value="Spidroin domain, C-terminal domain"/>
    <property type="match status" value="1"/>
</dbReference>
<dbReference type="Gene3D" id="1.10.274.70">
    <property type="match status" value="1"/>
</dbReference>
<dbReference type="InterPro" id="IPR021915">
    <property type="entry name" value="RP1-2"/>
</dbReference>
<organism evidence="6">
    <name type="scientific">Araneus ventricosus</name>
    <name type="common">Orbweaver spider</name>
    <name type="synonym">Epeira ventricosa</name>
    <dbReference type="NCBI Taxonomy" id="182803"/>
    <lineage>
        <taxon>Eukaryota</taxon>
        <taxon>Metazoa</taxon>
        <taxon>Ecdysozoa</taxon>
        <taxon>Arthropoda</taxon>
        <taxon>Chelicerata</taxon>
        <taxon>Arachnida</taxon>
        <taxon>Araneae</taxon>
        <taxon>Araneomorphae</taxon>
        <taxon>Entelegynae</taxon>
        <taxon>Araneoidea</taxon>
        <taxon>Araneidae</taxon>
        <taxon>Araneus</taxon>
    </lineage>
</organism>
<dbReference type="Pfam" id="PF11260">
    <property type="entry name" value="Spidroin_MaSp"/>
    <property type="match status" value="1"/>
</dbReference>
<evidence type="ECO:0000256" key="1">
    <source>
        <dbReference type="SAM" id="MobiDB-lite"/>
    </source>
</evidence>
<accession>A0A6M3YBY6</accession>
<reference evidence="6" key="1">
    <citation type="journal article" date="2020" name="Int. J. Biol. Macromol.">
        <title>The three novel complete aciniform spidroin variants from Araneus ventricosus reveal diversity of gene sequences within specific spidroin type.</title>
        <authorList>
            <person name="Wen R."/>
            <person name="Wang K."/>
            <person name="Meng Q."/>
        </authorList>
    </citation>
    <scope>NUCLEOTIDE SEQUENCE</scope>
</reference>
<name>A0A6M3YBY6_ARAVE</name>
<dbReference type="InterPro" id="IPR038542">
    <property type="entry name" value="Spidroin_C_sf"/>
</dbReference>
<feature type="region of interest" description="Disordered" evidence="1">
    <location>
        <begin position="424"/>
        <end position="458"/>
    </location>
</feature>
<evidence type="ECO:0000313" key="6">
    <source>
        <dbReference type="EMBL" id="QJI08052.1"/>
    </source>
</evidence>
<evidence type="ECO:0000259" key="5">
    <source>
        <dbReference type="Pfam" id="PF16763"/>
    </source>
</evidence>
<feature type="region of interest" description="Disordered" evidence="1">
    <location>
        <begin position="1439"/>
        <end position="1478"/>
    </location>
</feature>
<feature type="signal peptide" evidence="2">
    <location>
        <begin position="1"/>
        <end position="23"/>
    </location>
</feature>
<feature type="chain" id="PRO_5026756748" evidence="2">
    <location>
        <begin position="24"/>
        <end position="3271"/>
    </location>
</feature>
<feature type="domain" description="Tubuliform egg casing silk strands structural" evidence="4">
    <location>
        <begin position="280"/>
        <end position="424"/>
    </location>
</feature>
<feature type="compositionally biased region" description="Low complexity" evidence="1">
    <location>
        <begin position="424"/>
        <end position="437"/>
    </location>
</feature>
<sequence>MNWLTTLAFAVLLLAVQYDAVQSASPTFSNSPWANPAKANSFMNCLINRIGSSNVLPQQEKEDLESIMDTLMSAIKGASAKGKSSGAQLQAINMAVASSLAEIVVAEDVGNQASMAVKTQALSGALEQCFQAVMGTVDRKFISEINDLITMFAKQAATESNDIPDQGGFYAAGSSATSTFQATSQSFQGSTQTSGGFGGSYPGTQVSQPGPIGGGPQVSQPGPISVGPQISQPAPTGYTGGEGSYGGGALIGSVQGQTTFGQTSGFTSTSGTQGAFGQTTAAQSGLISRVANALANTSTMRTVLSSNVSRQTITTVVQRTIQTLARNLGLDANNLSRIALQAIAQVPAGSDTSAYTQAFSTALVTGGVLNASNIDTLGSQVLSALLNGVSTAAQGMGINVDSGSVQSDISSSSSFLSTSASSSRFSQTTGASSTTGYTGAGGYPAGPGPLTGGAGSVTAGQTSFGQTSGFTSTAGTQGGFGQTTGAQSALISRIANALANTSTLRAVLRAGVSQNVASNVVQRTIQTLASRLGIDGNSLSRVALQAISQIAPGSDTSAYAQALSTALVSGGVLNASNIDTLGSQVLSALLNGVSTAAQGMGINVDSGSVQSDISSGSSFLSTSASSSSFSQTTGASSTTGYTGAGGYPAGPGPLTGGAGSVTAGQTSFGQTSGFTSTAGTQGGFGQTTGAQSALISRIANALANTSTLRAVLRAGVSQNVASNVVQRTIQTLASRLGIDGNSLSRVALQAISQIAPGSDTSAYAQALSTALVSGGVLNASNIDTLGSQVLSALLNGVSTAAQGMGINVDSGSVQSDISSSSSFLSTSASSSSFSQTTGASSTTGYTGAGGYPAGPGPLTGGAGSVTAGQTSFGQTSGFTSTAGTQGGFGQTTGAQSALISRIANALANTSTLRAVLRTGVSQNVASNVVQRTIQTLASRLGIDGNSLSRVALQAISQIAPGSDTSAYAQALSTALVSGGVLNASNIDTLGSQVLSALLNGVSTAAQGMGINVDSGSVQSDISSSSSFLSTSASSSSFSQTTGASSTTGYTGAGGYPAGPGPLTGGAGSVTAGQTSFGQTSGFTSTAGTQGGFGQTTGAQSALISKIANALANTSTLRAVLRAGVSQNVASNVVQRTIQTLASRLGIDGNSLSRVALQAISQIAPGSDTSAYAQALSTALVSGGVLNASNIDTLGSQVLSALLNGVSTAAQGMGINVDSGSVQSDISSSSSFLSTSASSSSFSQTTGASSTTGYTGAGGYPAGPGPLTGGAGSVTAGQTSFGQTSGFTSTAGTQGGFGQTTGAQSALISRIANALANTSTLRAVLRAGVSQNVASNVVQRTIQTLASRLGIDGNSLSRVALQAISQIAPGSDTSAYAQALSTALVSGGVLNASNIDTLGSQVLSALLNGVSTAAQGMGINVDSGSVQSDISSSSSFLSTSASSSSFSQTTGASSTTGYTGAGGYPSGPGPLTGGAGSVTAGQTSFGQTSGFTSTAGTQGGFGQTTGAQSALISKIANALANTSTLRAVLRAGVSQNVASNVVQRTIQTLASRLGIDGNSLSRVALQAISQIAPGSDTSAYAQALSTALVSGGVLNASNIDTLGSQVLSALLNGVSTAAQGMGINVDSGSVQSDISSSSSFLSTSASSSSFSQTTGASSTTGYTGAGGYPAGPGPLTGGAGSVTAGQTSFGQTSGFTSTAGTQGGFGQTTGAQSALISKIANALANTSTLRAVLRAGVSQNVASNVVQRTIQTLASRLGIDGNSLSRVALQAISQIAPGSDTSAYAQALSTALVSGGVLNASNIDTLGSQVLSALLNGVSTAAQGMGINVDSGSVQSDISSSSSFLSTSASSSSFSQTTGASSTTGYTGAGGYPAGPGPLTGGAGSVTAGQTSFGQTSGFTSTAGTQGGFGQTTGAQSALISRIANALANTSTLRAVLRAGVSQNVASNVVQRTIQTLASRLGIDGNSLSRVALQAISQIAPGSDTSAYAQALSTALVSGGVLNASNIDTLGSQVLSALLNGVSTAAQGMGINVDSGSVQSDISSSSSFLSTSASSSSFSQTTGASSTTGYTGAGGYPAGPGPLTGGAGSVTAGQTSFGQTSGITSTAGTQGGFGQTTGAQSALISRIANALANTSTLRAVLRAGVSQNVASNVVKRTIQTLASRLGIDGNSLSRVALQAISQIAPGSDTSAYAQALSTALVSGGVLNASNIDTLGFQVLSALLNGVSTAAQGMGINVDSGSVQSDISSSSSFLSTSASSSSFSQTTGASSTTGYTGAGGYPAGPGPLTGGAGSVTAGQTSFGQTSGFTSTAGTQGGFGQTTGAQSALISRITNALANTSTLRAVLRAGVSQNVASNVVQRTIQTLASRLGIDGNSLSRVALQAISQIAPGSDTSAYAQALSTALVSGGVLNASNIDTLGSQVLSALLNGVSTAAQGMGINVDSGSVQSDISSSSSFLSTSASSSSFSQTTGASSTTGYTGAGGYPAGPGPLTGGAGSVTAGQTSFGQTSGFTSTAGTQGGFGQTTGAQSALISRIANALANTSTLRAVLRAGVSQNVASNVVQRTIQTLASRLGIDGNSLSRVALQAISQIAPGSDTSAYAQALSTALVSGGVLNASNIDTLGSQVLSALLNGVSTAAQGMGINVDSGSVQSDISSSSSFLSTSASSSSFSQTTGASSTTGYTGAGGYPAGPGPLTGGAGSVTAGQTSFGQTSGFTSTAGTQGGFGQTTGAQSALISRIANALANTSTLRAVLRAGVSQNVASNVVQRTIQTLASRLGIDGNSLSRVALQAISQIAPGSDTSAYAQALSTALVSGGVLNANNIDTLGSQVLSALLNGVSTAAQGMGINVDSGSVQSDISSSSSFLSTSASSSSFSQTTGASSTTGYTGAGGYPAGPGPLTGGAGSVTAGQTSFGQTSGFTSTAGTQGGFGQTTGAQSALISRIANALANTSTLRAVLRAGVSQNVASNVVQRTIQTLASRLGIDGNTLSRVALQAISQIAPGSDTSAYAQALSTALVSGGVLNASNIDTLGSQVLSALLNGVSTAAQGMGINVDSGSVQSDISSSSSFLSTSASSSSFSQTTGASSTTGYTGAGGYPAGPGLLTGGAGSVTAGQTSFGQASGLTSSASQSDFSQSSGFVSSASSQGSYGQTTGIPSSGGPAVGLSVRSTLNSPIGLRSGSAATRISQLTSSISNAVRPNGVDANALARSLQASLSSLQSSGMSASDAKIEVLLETVVGLLQLLSNTQIRGVNMATASSVANSAARSFELVLA</sequence>
<protein>
    <submittedName>
        <fullName evidence="6">Aciniform spidroin 1 variant 3</fullName>
    </submittedName>
</protein>
<feature type="domain" description="Spidroin C-terminal" evidence="3">
    <location>
        <begin position="3171"/>
        <end position="3254"/>
    </location>
</feature>
<dbReference type="Gene3D" id="1.10.274.60">
    <property type="entry name" value="Spidroin, repetitive domain"/>
    <property type="match status" value="14"/>
</dbReference>
<keyword evidence="2" id="KW-0732">Signal</keyword>
<dbReference type="InterPro" id="IPR043070">
    <property type="entry name" value="Spidroin_repeat"/>
</dbReference>
<evidence type="ECO:0000259" key="3">
    <source>
        <dbReference type="Pfam" id="PF11260"/>
    </source>
</evidence>
<proteinExistence type="predicted"/>
<dbReference type="EMBL" id="MT137773">
    <property type="protein sequence ID" value="QJI08052.1"/>
    <property type="molecule type" value="Genomic_DNA"/>
</dbReference>
<feature type="compositionally biased region" description="Low complexity" evidence="1">
    <location>
        <begin position="1439"/>
        <end position="1457"/>
    </location>
</feature>
<feature type="compositionally biased region" description="Gly residues" evidence="1">
    <location>
        <begin position="438"/>
        <end position="455"/>
    </location>
</feature>
<evidence type="ECO:0000256" key="2">
    <source>
        <dbReference type="SAM" id="SignalP"/>
    </source>
</evidence>
<dbReference type="InterPro" id="IPR031913">
    <property type="entry name" value="Spidroin_N"/>
</dbReference>
<dbReference type="Pfam" id="PF12042">
    <property type="entry name" value="RP1-2"/>
    <property type="match status" value="1"/>
</dbReference>